<organism evidence="8 9">
    <name type="scientific">Actinospica durhamensis</name>
    <dbReference type="NCBI Taxonomy" id="1508375"/>
    <lineage>
        <taxon>Bacteria</taxon>
        <taxon>Bacillati</taxon>
        <taxon>Actinomycetota</taxon>
        <taxon>Actinomycetes</taxon>
        <taxon>Catenulisporales</taxon>
        <taxon>Actinospicaceae</taxon>
        <taxon>Actinospica</taxon>
    </lineage>
</organism>
<accession>A0A941ERV7</accession>
<dbReference type="SUPFAM" id="SSF103473">
    <property type="entry name" value="MFS general substrate transporter"/>
    <property type="match status" value="1"/>
</dbReference>
<gene>
    <name evidence="8" type="ORF">KDL01_21885</name>
</gene>
<feature type="transmembrane region" description="Helical" evidence="7">
    <location>
        <begin position="305"/>
        <end position="321"/>
    </location>
</feature>
<dbReference type="Proteomes" id="UP000675781">
    <property type="component" value="Unassembled WGS sequence"/>
</dbReference>
<feature type="transmembrane region" description="Helical" evidence="7">
    <location>
        <begin position="28"/>
        <end position="54"/>
    </location>
</feature>
<keyword evidence="3" id="KW-1003">Cell membrane</keyword>
<feature type="transmembrane region" description="Helical" evidence="7">
    <location>
        <begin position="175"/>
        <end position="197"/>
    </location>
</feature>
<feature type="transmembrane region" description="Helical" evidence="7">
    <location>
        <begin position="360"/>
        <end position="386"/>
    </location>
</feature>
<dbReference type="AlphaFoldDB" id="A0A941ERV7"/>
<comment type="subcellular location">
    <subcellularLocation>
        <location evidence="1">Cell membrane</location>
        <topology evidence="1">Multi-pass membrane protein</topology>
    </subcellularLocation>
</comment>
<keyword evidence="9" id="KW-1185">Reference proteome</keyword>
<feature type="transmembrane region" description="Helical" evidence="7">
    <location>
        <begin position="93"/>
        <end position="111"/>
    </location>
</feature>
<evidence type="ECO:0000313" key="8">
    <source>
        <dbReference type="EMBL" id="MBR7835941.1"/>
    </source>
</evidence>
<name>A0A941ERV7_9ACTN</name>
<feature type="transmembrane region" description="Helical" evidence="7">
    <location>
        <begin position="60"/>
        <end position="81"/>
    </location>
</feature>
<evidence type="ECO:0000256" key="3">
    <source>
        <dbReference type="ARBA" id="ARBA00022475"/>
    </source>
</evidence>
<dbReference type="PANTHER" id="PTHR23513">
    <property type="entry name" value="INTEGRAL MEMBRANE EFFLUX PROTEIN-RELATED"/>
    <property type="match status" value="1"/>
</dbReference>
<protein>
    <submittedName>
        <fullName evidence="8">MFS transporter</fullName>
    </submittedName>
</protein>
<comment type="caution">
    <text evidence="8">The sequence shown here is derived from an EMBL/GenBank/DDBJ whole genome shotgun (WGS) entry which is preliminary data.</text>
</comment>
<feature type="transmembrane region" description="Helical" evidence="7">
    <location>
        <begin position="274"/>
        <end position="293"/>
    </location>
</feature>
<keyword evidence="2" id="KW-0813">Transport</keyword>
<proteinExistence type="predicted"/>
<dbReference type="RefSeq" id="WP_212530430.1">
    <property type="nucleotide sequence ID" value="NZ_JAGSOG010000116.1"/>
</dbReference>
<evidence type="ECO:0000256" key="7">
    <source>
        <dbReference type="SAM" id="Phobius"/>
    </source>
</evidence>
<sequence length="428" mass="43637">MTATTLSTGSAPRQAFERMSQALAGRDFRIWFLGQLTSASGGLAQGVALSWLILQTTGNALWLTALTACTFGPTLLFGAWAGALVDRHDRRKLLLITQGVLLAVGLSFSLLSALGGLRLWVMLALTACSGLVGAVDAPARQVFVVDLVGQDAVASAVGLWEVAINGSRVLGPGAAGALLALSGPTLCFLVNGLSYLAPLLVLIRLRPVGAQGPDAVPAARRPRVRAREGLAYARRSPIIRALLPMSAASGLIFSMSLSLPTLASRTLHLGGGGYGALMAAFGIGGLPGALMAASAPVPTPPRVRRLALATVVAILVTAWAPDDALAFAGMAAAGLTSIWFIASANTLAQLRSDPAMRGRVMSLWGMAMTGTLPLTGLAVTAIAQHIGAREGFSVSAVALTAAVLAGWRALGESGAPGVSAVSVEGRAL</sequence>
<evidence type="ECO:0000256" key="5">
    <source>
        <dbReference type="ARBA" id="ARBA00022989"/>
    </source>
</evidence>
<keyword evidence="5 7" id="KW-1133">Transmembrane helix</keyword>
<dbReference type="PANTHER" id="PTHR23513:SF11">
    <property type="entry name" value="STAPHYLOFERRIN A TRANSPORTER"/>
    <property type="match status" value="1"/>
</dbReference>
<dbReference type="EMBL" id="JAGSOG010000116">
    <property type="protein sequence ID" value="MBR7835941.1"/>
    <property type="molecule type" value="Genomic_DNA"/>
</dbReference>
<evidence type="ECO:0000256" key="1">
    <source>
        <dbReference type="ARBA" id="ARBA00004651"/>
    </source>
</evidence>
<feature type="transmembrane region" description="Helical" evidence="7">
    <location>
        <begin position="117"/>
        <end position="135"/>
    </location>
</feature>
<dbReference type="CDD" id="cd06173">
    <property type="entry name" value="MFS_MefA_like"/>
    <property type="match status" value="1"/>
</dbReference>
<dbReference type="InterPro" id="IPR036259">
    <property type="entry name" value="MFS_trans_sf"/>
</dbReference>
<evidence type="ECO:0000256" key="2">
    <source>
        <dbReference type="ARBA" id="ARBA00022448"/>
    </source>
</evidence>
<dbReference type="InterPro" id="IPR010290">
    <property type="entry name" value="TM_effector"/>
</dbReference>
<keyword evidence="6 7" id="KW-0472">Membrane</keyword>
<dbReference type="Pfam" id="PF05977">
    <property type="entry name" value="MFS_3"/>
    <property type="match status" value="1"/>
</dbReference>
<dbReference type="Gene3D" id="1.20.1250.20">
    <property type="entry name" value="MFS general substrate transporter like domains"/>
    <property type="match status" value="1"/>
</dbReference>
<evidence type="ECO:0000256" key="4">
    <source>
        <dbReference type="ARBA" id="ARBA00022692"/>
    </source>
</evidence>
<reference evidence="8" key="1">
    <citation type="submission" date="2021-04" db="EMBL/GenBank/DDBJ databases">
        <title>Genome based classification of Actinospica acidithermotolerans sp. nov., an actinobacterium isolated from an Indonesian hot spring.</title>
        <authorList>
            <person name="Kusuma A.B."/>
            <person name="Putra K.E."/>
            <person name="Nafisah S."/>
            <person name="Loh J."/>
            <person name="Nouioui I."/>
            <person name="Goodfellow M."/>
        </authorList>
    </citation>
    <scope>NUCLEOTIDE SEQUENCE</scope>
    <source>
        <strain evidence="8">CSCA 57</strain>
    </source>
</reference>
<evidence type="ECO:0000256" key="6">
    <source>
        <dbReference type="ARBA" id="ARBA00023136"/>
    </source>
</evidence>
<keyword evidence="4 7" id="KW-0812">Transmembrane</keyword>
<evidence type="ECO:0000313" key="9">
    <source>
        <dbReference type="Proteomes" id="UP000675781"/>
    </source>
</evidence>
<feature type="transmembrane region" description="Helical" evidence="7">
    <location>
        <begin position="142"/>
        <end position="163"/>
    </location>
</feature>
<dbReference type="GO" id="GO:0005886">
    <property type="term" value="C:plasma membrane"/>
    <property type="evidence" value="ECO:0007669"/>
    <property type="project" value="UniProtKB-SubCell"/>
</dbReference>
<feature type="transmembrane region" description="Helical" evidence="7">
    <location>
        <begin position="241"/>
        <end position="262"/>
    </location>
</feature>
<feature type="transmembrane region" description="Helical" evidence="7">
    <location>
        <begin position="327"/>
        <end position="348"/>
    </location>
</feature>